<evidence type="ECO:0000313" key="2">
    <source>
        <dbReference type="EnsemblMetazoa" id="XP_014239552.1"/>
    </source>
</evidence>
<dbReference type="AlphaFoldDB" id="A0A8I6R6V6"/>
<feature type="compositionally biased region" description="Acidic residues" evidence="1">
    <location>
        <begin position="341"/>
        <end position="354"/>
    </location>
</feature>
<feature type="region of interest" description="Disordered" evidence="1">
    <location>
        <begin position="117"/>
        <end position="147"/>
    </location>
</feature>
<dbReference type="SUPFAM" id="SSF103196">
    <property type="entry name" value="Roadblock/LC7 domain"/>
    <property type="match status" value="1"/>
</dbReference>
<feature type="region of interest" description="Disordered" evidence="1">
    <location>
        <begin position="315"/>
        <end position="354"/>
    </location>
</feature>
<dbReference type="Gene3D" id="3.30.450.30">
    <property type="entry name" value="Dynein light chain 2a, cytoplasmic"/>
    <property type="match status" value="1"/>
</dbReference>
<dbReference type="KEGG" id="clec:106660982"/>
<organism evidence="2 3">
    <name type="scientific">Cimex lectularius</name>
    <name type="common">Bed bug</name>
    <name type="synonym">Acanthia lectularia</name>
    <dbReference type="NCBI Taxonomy" id="79782"/>
    <lineage>
        <taxon>Eukaryota</taxon>
        <taxon>Metazoa</taxon>
        <taxon>Ecdysozoa</taxon>
        <taxon>Arthropoda</taxon>
        <taxon>Hexapoda</taxon>
        <taxon>Insecta</taxon>
        <taxon>Pterygota</taxon>
        <taxon>Neoptera</taxon>
        <taxon>Paraneoptera</taxon>
        <taxon>Hemiptera</taxon>
        <taxon>Heteroptera</taxon>
        <taxon>Panheteroptera</taxon>
        <taxon>Cimicomorpha</taxon>
        <taxon>Cimicidae</taxon>
        <taxon>Cimex</taxon>
    </lineage>
</organism>
<evidence type="ECO:0000313" key="3">
    <source>
        <dbReference type="Proteomes" id="UP000494040"/>
    </source>
</evidence>
<keyword evidence="3" id="KW-1185">Reference proteome</keyword>
<dbReference type="EnsemblMetazoa" id="XM_014384066.1">
    <property type="protein sequence ID" value="XP_014239552.1"/>
    <property type="gene ID" value="LOC106660982"/>
</dbReference>
<dbReference type="RefSeq" id="XP_014239552.1">
    <property type="nucleotide sequence ID" value="XM_014384066.1"/>
</dbReference>
<reference evidence="2" key="1">
    <citation type="submission" date="2022-01" db="UniProtKB">
        <authorList>
            <consortium name="EnsemblMetazoa"/>
        </authorList>
    </citation>
    <scope>IDENTIFICATION</scope>
</reference>
<accession>A0A8I6R6V6</accession>
<feature type="compositionally biased region" description="Basic and acidic residues" evidence="1">
    <location>
        <begin position="318"/>
        <end position="340"/>
    </location>
</feature>
<proteinExistence type="predicted"/>
<protein>
    <submittedName>
        <fullName evidence="2">Uncharacterized protein</fullName>
    </submittedName>
</protein>
<dbReference type="OrthoDB" id="9985637at2759"/>
<name>A0A8I6R6V6_CIMLE</name>
<dbReference type="Proteomes" id="UP000494040">
    <property type="component" value="Unassembled WGS sequence"/>
</dbReference>
<sequence>MSKYKHKKEETLSKKRKALKINYKKCISRIKRYKGVTSIVVSVKGELYDTSLENMHIAEFINYKFNAIASRVRRDMRDIDPMEDVKCIRLTTNFYEAIIGLGGKPDREFMIFVTQKTPDSIPRPPKKPKLTSVYVKPTNPMKPLHSRKDPVKDLQLELFGITTDAAEKQVVQQQLDEERTVKIAEMETSRKYDNRVRHLAKVTSKALQAANPQGQQMDRMVAFRKRILDKRQKDREAQKSNLKLPEIPKKIEQIEAFSKMGYHKPRMNRRVSIYDSDGYKIRGDVAIGYRPIIDPVLFPMKKTLRKKYKPRGVFQKRFSIEDKPHSEKGSEASTSKKEDVRVEEEDDEDEFRDI</sequence>
<evidence type="ECO:0000256" key="1">
    <source>
        <dbReference type="SAM" id="MobiDB-lite"/>
    </source>
</evidence>
<dbReference type="GeneID" id="106660982"/>